<evidence type="ECO:0000256" key="3">
    <source>
        <dbReference type="ARBA" id="ARBA00022833"/>
    </source>
</evidence>
<evidence type="ECO:0000256" key="4">
    <source>
        <dbReference type="PROSITE-ProRule" id="PRU00723"/>
    </source>
</evidence>
<dbReference type="Proteomes" id="UP000184356">
    <property type="component" value="Unassembled WGS sequence"/>
</dbReference>
<keyword evidence="1 4" id="KW-0479">Metal-binding</keyword>
<dbReference type="GeneID" id="63758545"/>
<feature type="compositionally biased region" description="Polar residues" evidence="5">
    <location>
        <begin position="180"/>
        <end position="194"/>
    </location>
</feature>
<dbReference type="OrthoDB" id="20729at2759"/>
<dbReference type="EMBL" id="KV878589">
    <property type="protein sequence ID" value="OJJ56843.1"/>
    <property type="molecule type" value="Genomic_DNA"/>
</dbReference>
<evidence type="ECO:0000256" key="1">
    <source>
        <dbReference type="ARBA" id="ARBA00022723"/>
    </source>
</evidence>
<dbReference type="AlphaFoldDB" id="A0A1L9TC40"/>
<evidence type="ECO:0000256" key="5">
    <source>
        <dbReference type="SAM" id="MobiDB-lite"/>
    </source>
</evidence>
<dbReference type="Gene3D" id="4.10.1000.10">
    <property type="entry name" value="Zinc finger, CCCH-type"/>
    <property type="match status" value="1"/>
</dbReference>
<evidence type="ECO:0000256" key="2">
    <source>
        <dbReference type="ARBA" id="ARBA00022771"/>
    </source>
</evidence>
<keyword evidence="8" id="KW-1185">Reference proteome</keyword>
<evidence type="ECO:0000313" key="8">
    <source>
        <dbReference type="Proteomes" id="UP000184356"/>
    </source>
</evidence>
<dbReference type="PROSITE" id="PS50103">
    <property type="entry name" value="ZF_C3H1"/>
    <property type="match status" value="1"/>
</dbReference>
<dbReference type="InterPro" id="IPR000571">
    <property type="entry name" value="Znf_CCCH"/>
</dbReference>
<feature type="zinc finger region" description="C3H1-type" evidence="4">
    <location>
        <begin position="1"/>
        <end position="25"/>
    </location>
</feature>
<reference evidence="8" key="1">
    <citation type="journal article" date="2017" name="Genome Biol.">
        <title>Comparative genomics reveals high biological diversity and specific adaptations in the industrially and medically important fungal genus Aspergillus.</title>
        <authorList>
            <person name="de Vries R.P."/>
            <person name="Riley R."/>
            <person name="Wiebenga A."/>
            <person name="Aguilar-Osorio G."/>
            <person name="Amillis S."/>
            <person name="Uchima C.A."/>
            <person name="Anderluh G."/>
            <person name="Asadollahi M."/>
            <person name="Askin M."/>
            <person name="Barry K."/>
            <person name="Battaglia E."/>
            <person name="Bayram O."/>
            <person name="Benocci T."/>
            <person name="Braus-Stromeyer S.A."/>
            <person name="Caldana C."/>
            <person name="Canovas D."/>
            <person name="Cerqueira G.C."/>
            <person name="Chen F."/>
            <person name="Chen W."/>
            <person name="Choi C."/>
            <person name="Clum A."/>
            <person name="Dos Santos R.A."/>
            <person name="Damasio A.R."/>
            <person name="Diallinas G."/>
            <person name="Emri T."/>
            <person name="Fekete E."/>
            <person name="Flipphi M."/>
            <person name="Freyberg S."/>
            <person name="Gallo A."/>
            <person name="Gournas C."/>
            <person name="Habgood R."/>
            <person name="Hainaut M."/>
            <person name="Harispe M.L."/>
            <person name="Henrissat B."/>
            <person name="Hilden K.S."/>
            <person name="Hope R."/>
            <person name="Hossain A."/>
            <person name="Karabika E."/>
            <person name="Karaffa L."/>
            <person name="Karanyi Z."/>
            <person name="Krasevec N."/>
            <person name="Kuo A."/>
            <person name="Kusch H."/>
            <person name="LaButti K."/>
            <person name="Lagendijk E.L."/>
            <person name="Lapidus A."/>
            <person name="Levasseur A."/>
            <person name="Lindquist E."/>
            <person name="Lipzen A."/>
            <person name="Logrieco A.F."/>
            <person name="MacCabe A."/>
            <person name="Maekelae M.R."/>
            <person name="Malavazi I."/>
            <person name="Melin P."/>
            <person name="Meyer V."/>
            <person name="Mielnichuk N."/>
            <person name="Miskei M."/>
            <person name="Molnar A.P."/>
            <person name="Mule G."/>
            <person name="Ngan C.Y."/>
            <person name="Orejas M."/>
            <person name="Orosz E."/>
            <person name="Ouedraogo J.P."/>
            <person name="Overkamp K.M."/>
            <person name="Park H.-S."/>
            <person name="Perrone G."/>
            <person name="Piumi F."/>
            <person name="Punt P.J."/>
            <person name="Ram A.F."/>
            <person name="Ramon A."/>
            <person name="Rauscher S."/>
            <person name="Record E."/>
            <person name="Riano-Pachon D.M."/>
            <person name="Robert V."/>
            <person name="Roehrig J."/>
            <person name="Ruller R."/>
            <person name="Salamov A."/>
            <person name="Salih N.S."/>
            <person name="Samson R.A."/>
            <person name="Sandor E."/>
            <person name="Sanguinetti M."/>
            <person name="Schuetze T."/>
            <person name="Sepcic K."/>
            <person name="Shelest E."/>
            <person name="Sherlock G."/>
            <person name="Sophianopoulou V."/>
            <person name="Squina F.M."/>
            <person name="Sun H."/>
            <person name="Susca A."/>
            <person name="Todd R.B."/>
            <person name="Tsang A."/>
            <person name="Unkles S.E."/>
            <person name="van de Wiele N."/>
            <person name="van Rossen-Uffink D."/>
            <person name="Oliveira J.V."/>
            <person name="Vesth T.C."/>
            <person name="Visser J."/>
            <person name="Yu J.-H."/>
            <person name="Zhou M."/>
            <person name="Andersen M.R."/>
            <person name="Archer D.B."/>
            <person name="Baker S.E."/>
            <person name="Benoit I."/>
            <person name="Brakhage A.A."/>
            <person name="Braus G.H."/>
            <person name="Fischer R."/>
            <person name="Frisvad J.C."/>
            <person name="Goldman G.H."/>
            <person name="Houbraken J."/>
            <person name="Oakley B."/>
            <person name="Pocsi I."/>
            <person name="Scazzocchio C."/>
            <person name="Seiboth B."/>
            <person name="vanKuyk P.A."/>
            <person name="Wortman J."/>
            <person name="Dyer P.S."/>
            <person name="Grigoriev I.V."/>
        </authorList>
    </citation>
    <scope>NUCLEOTIDE SEQUENCE [LARGE SCALE GENOMIC DNA]</scope>
    <source>
        <strain evidence="8">CBS 593.65</strain>
    </source>
</reference>
<feature type="region of interest" description="Disordered" evidence="5">
    <location>
        <begin position="20"/>
        <end position="66"/>
    </location>
</feature>
<keyword evidence="3 4" id="KW-0862">Zinc</keyword>
<dbReference type="CDD" id="cd23954">
    <property type="entry name" value="AMO1_CTD"/>
    <property type="match status" value="1"/>
</dbReference>
<dbReference type="PANTHER" id="PTHR21099:SF2">
    <property type="entry name" value="SI:CH211-113E8.11"/>
    <property type="match status" value="1"/>
</dbReference>
<sequence length="523" mass="54419">MVVCRFFQQGRCRFGDQCKNEHPGAQQQTFTGGNRFGALSGGGSGFNSRASSGPGQQSKQSQEPANYGVTAEDIKDDLLAGKGRPDWVFSCYGPGRNAPKQLFGGPQREQSFEELRLRHYEAAASGNPGPAIQEAESMYNEAVNQMEVILKNLGAAVKYVVDGRNEHPNRIDITKGDTGPGTSQPSAFGQQTPGFQAPGFSQPASTTPAFGQPSFGQSSLGQPSAFGQPSSLGQPSGFGQPSLGQTSGFGQPSALGASSGFGKPAFGQPSQPSQPTFGQSSFGQPSSMGASPFGQATGTASPFSQISEPTSGFGQASASPFSQAGSGFGQPSATPATSGFGTPSQLGNPFGQPSAPLGQLNQPASAPFGAAAPQPTPAPFGLPAGGASQSSQPTSVPSGQVGAGPPPLLKTDNANDLIPIPPLNGATTRDPISKKLQSWKGQPVQYIDNAPCYLHPQDRKTYVRIFFPDGPPDEASLRDAHAEPDKYTPEVTEQYEFFVKNGCFKDGLIPSVPPKTEWVSFDF</sequence>
<feature type="domain" description="C3H1-type" evidence="6">
    <location>
        <begin position="1"/>
        <end position="25"/>
    </location>
</feature>
<dbReference type="GO" id="GO:0005634">
    <property type="term" value="C:nucleus"/>
    <property type="evidence" value="ECO:0007669"/>
    <property type="project" value="TreeGrafter"/>
</dbReference>
<protein>
    <recommendedName>
        <fullName evidence="6">C3H1-type domain-containing protein</fullName>
    </recommendedName>
</protein>
<keyword evidence="2 4" id="KW-0863">Zinc-finger</keyword>
<organism evidence="7 8">
    <name type="scientific">Aspergillus sydowii CBS 593.65</name>
    <dbReference type="NCBI Taxonomy" id="1036612"/>
    <lineage>
        <taxon>Eukaryota</taxon>
        <taxon>Fungi</taxon>
        <taxon>Dikarya</taxon>
        <taxon>Ascomycota</taxon>
        <taxon>Pezizomycotina</taxon>
        <taxon>Eurotiomycetes</taxon>
        <taxon>Eurotiomycetidae</taxon>
        <taxon>Eurotiales</taxon>
        <taxon>Aspergillaceae</taxon>
        <taxon>Aspergillus</taxon>
        <taxon>Aspergillus subgen. Nidulantes</taxon>
    </lineage>
</organism>
<dbReference type="STRING" id="1036612.A0A1L9TC40"/>
<evidence type="ECO:0000259" key="6">
    <source>
        <dbReference type="PROSITE" id="PS50103"/>
    </source>
</evidence>
<name>A0A1L9TC40_9EURO</name>
<feature type="compositionally biased region" description="Polar residues" evidence="5">
    <location>
        <begin position="268"/>
        <end position="347"/>
    </location>
</feature>
<feature type="compositionally biased region" description="Low complexity" evidence="5">
    <location>
        <begin position="51"/>
        <end position="62"/>
    </location>
</feature>
<dbReference type="Pfam" id="PF18044">
    <property type="entry name" value="zf-CCCH_4"/>
    <property type="match status" value="1"/>
</dbReference>
<feature type="compositionally biased region" description="Polar residues" evidence="5">
    <location>
        <begin position="202"/>
        <end position="250"/>
    </location>
</feature>
<evidence type="ECO:0000313" key="7">
    <source>
        <dbReference type="EMBL" id="OJJ56843.1"/>
    </source>
</evidence>
<dbReference type="RefSeq" id="XP_040700649.1">
    <property type="nucleotide sequence ID" value="XM_040842472.1"/>
</dbReference>
<dbReference type="InterPro" id="IPR041367">
    <property type="entry name" value="Znf-CCCH_4"/>
</dbReference>
<dbReference type="VEuPathDB" id="FungiDB:ASPSYDRAFT_155587"/>
<dbReference type="PANTHER" id="PTHR21099">
    <property type="entry name" value="RAD201"/>
    <property type="match status" value="1"/>
</dbReference>
<proteinExistence type="predicted"/>
<accession>A0A1L9TC40</accession>
<feature type="compositionally biased region" description="Polar residues" evidence="5">
    <location>
        <begin position="387"/>
        <end position="398"/>
    </location>
</feature>
<dbReference type="GO" id="GO:0008270">
    <property type="term" value="F:zinc ion binding"/>
    <property type="evidence" value="ECO:0007669"/>
    <property type="project" value="UniProtKB-KW"/>
</dbReference>
<dbReference type="SMART" id="SM00356">
    <property type="entry name" value="ZnF_C3H1"/>
    <property type="match status" value="1"/>
</dbReference>
<gene>
    <name evidence="7" type="ORF">ASPSYDRAFT_155587</name>
</gene>
<feature type="region of interest" description="Disordered" evidence="5">
    <location>
        <begin position="167"/>
        <end position="435"/>
    </location>
</feature>